<dbReference type="EMBL" id="QGKW02001988">
    <property type="protein sequence ID" value="KAF2549766.1"/>
    <property type="molecule type" value="Genomic_DNA"/>
</dbReference>
<evidence type="ECO:0000313" key="3">
    <source>
        <dbReference type="Proteomes" id="UP000712281"/>
    </source>
</evidence>
<proteinExistence type="predicted"/>
<feature type="region of interest" description="Disordered" evidence="1">
    <location>
        <begin position="36"/>
        <end position="57"/>
    </location>
</feature>
<evidence type="ECO:0000256" key="1">
    <source>
        <dbReference type="SAM" id="MobiDB-lite"/>
    </source>
</evidence>
<sequence length="57" mass="6415">MLQQFFNSPAPILLNLLQSLNGQRWLRGEGWGRERRSTITGGTKLSSSGLDVTPYHE</sequence>
<gene>
    <name evidence="2" type="ORF">F2Q68_00036870</name>
</gene>
<organism evidence="2 3">
    <name type="scientific">Brassica cretica</name>
    <name type="common">Mustard</name>
    <dbReference type="NCBI Taxonomy" id="69181"/>
    <lineage>
        <taxon>Eukaryota</taxon>
        <taxon>Viridiplantae</taxon>
        <taxon>Streptophyta</taxon>
        <taxon>Embryophyta</taxon>
        <taxon>Tracheophyta</taxon>
        <taxon>Spermatophyta</taxon>
        <taxon>Magnoliopsida</taxon>
        <taxon>eudicotyledons</taxon>
        <taxon>Gunneridae</taxon>
        <taxon>Pentapetalae</taxon>
        <taxon>rosids</taxon>
        <taxon>malvids</taxon>
        <taxon>Brassicales</taxon>
        <taxon>Brassicaceae</taxon>
        <taxon>Brassiceae</taxon>
        <taxon>Brassica</taxon>
    </lineage>
</organism>
<protein>
    <submittedName>
        <fullName evidence="2">Uncharacterized protein</fullName>
    </submittedName>
</protein>
<name>A0A8S9GYC7_BRACR</name>
<comment type="caution">
    <text evidence="2">The sequence shown here is derived from an EMBL/GenBank/DDBJ whole genome shotgun (WGS) entry which is preliminary data.</text>
</comment>
<reference evidence="2" key="1">
    <citation type="submission" date="2019-12" db="EMBL/GenBank/DDBJ databases">
        <title>Genome sequencing and annotation of Brassica cretica.</title>
        <authorList>
            <person name="Studholme D.J."/>
            <person name="Sarris P.F."/>
        </authorList>
    </citation>
    <scope>NUCLEOTIDE SEQUENCE</scope>
    <source>
        <strain evidence="2">PFS-001/15</strain>
        <tissue evidence="2">Leaf</tissue>
    </source>
</reference>
<dbReference type="Proteomes" id="UP000712281">
    <property type="component" value="Unassembled WGS sequence"/>
</dbReference>
<evidence type="ECO:0000313" key="2">
    <source>
        <dbReference type="EMBL" id="KAF2549766.1"/>
    </source>
</evidence>
<dbReference type="AlphaFoldDB" id="A0A8S9GYC7"/>
<accession>A0A8S9GYC7</accession>
<feature type="compositionally biased region" description="Polar residues" evidence="1">
    <location>
        <begin position="38"/>
        <end position="50"/>
    </location>
</feature>